<evidence type="ECO:0000313" key="1">
    <source>
        <dbReference type="EMBL" id="CAD6259546.1"/>
    </source>
</evidence>
<evidence type="ECO:0000313" key="2">
    <source>
        <dbReference type="Proteomes" id="UP000604825"/>
    </source>
</evidence>
<comment type="caution">
    <text evidence="1">The sequence shown here is derived from an EMBL/GenBank/DDBJ whole genome shotgun (WGS) entry which is preliminary data.</text>
</comment>
<name>A0A811QFH0_9POAL</name>
<dbReference type="Proteomes" id="UP000604825">
    <property type="component" value="Unassembled WGS sequence"/>
</dbReference>
<proteinExistence type="predicted"/>
<gene>
    <name evidence="1" type="ORF">NCGR_LOCUS42983</name>
</gene>
<evidence type="ECO:0008006" key="3">
    <source>
        <dbReference type="Google" id="ProtNLM"/>
    </source>
</evidence>
<accession>A0A811QFH0</accession>
<dbReference type="OrthoDB" id="693631at2759"/>
<reference evidence="1" key="1">
    <citation type="submission" date="2020-10" db="EMBL/GenBank/DDBJ databases">
        <authorList>
            <person name="Han B."/>
            <person name="Lu T."/>
            <person name="Zhao Q."/>
            <person name="Huang X."/>
            <person name="Zhao Y."/>
        </authorList>
    </citation>
    <scope>NUCLEOTIDE SEQUENCE</scope>
</reference>
<dbReference type="EMBL" id="CAJGYO010000011">
    <property type="protein sequence ID" value="CAD6259546.1"/>
    <property type="molecule type" value="Genomic_DNA"/>
</dbReference>
<protein>
    <recommendedName>
        <fullName evidence="3">Retrotransposon protein</fullName>
    </recommendedName>
</protein>
<sequence>MNSDTQLLLKEIQKLSVEQTTIQKQLSDLRDLLERRFMEVEENLDRRFKDIDAAVEQRIIDSELRQDGSLIAIEQAASDFTKWRQEHEGIIDDLRLRIGKLDKYWNRSVIESAAVHIESAIFPEPPMNRIRQTSSVQDYVDHFSELVDQLTAYDSSTNALHYITRFLDGLNANIHAVLLVQRPDSLDIAYTLALLQEEAGAPFRKHEFNPWNQKGGCQQPPRQDHVQAAAADKNVLIQKPMDKKLADLKAFRHARGLCDLCGEKWNREHKCAAQVGLNVLDELYALFTDEVTEDCPTIEDQLADDVAQICYCLSADNIACSGIKTLQF</sequence>
<organism evidence="1 2">
    <name type="scientific">Miscanthus lutarioriparius</name>
    <dbReference type="NCBI Taxonomy" id="422564"/>
    <lineage>
        <taxon>Eukaryota</taxon>
        <taxon>Viridiplantae</taxon>
        <taxon>Streptophyta</taxon>
        <taxon>Embryophyta</taxon>
        <taxon>Tracheophyta</taxon>
        <taxon>Spermatophyta</taxon>
        <taxon>Magnoliopsida</taxon>
        <taxon>Liliopsida</taxon>
        <taxon>Poales</taxon>
        <taxon>Poaceae</taxon>
        <taxon>PACMAD clade</taxon>
        <taxon>Panicoideae</taxon>
        <taxon>Andropogonodae</taxon>
        <taxon>Andropogoneae</taxon>
        <taxon>Saccharinae</taxon>
        <taxon>Miscanthus</taxon>
    </lineage>
</organism>
<dbReference type="AlphaFoldDB" id="A0A811QFH0"/>
<keyword evidence="2" id="KW-1185">Reference proteome</keyword>